<feature type="domain" description="Lipoyl-binding" evidence="5">
    <location>
        <begin position="73"/>
        <end position="149"/>
    </location>
</feature>
<comment type="caution">
    <text evidence="6">The sequence shown here is derived from an EMBL/GenBank/DDBJ whole genome shotgun (WGS) entry which is preliminary data.</text>
</comment>
<dbReference type="EMBL" id="VEWL01000020">
    <property type="protein sequence ID" value="TNV10076.1"/>
    <property type="molecule type" value="Genomic_DNA"/>
</dbReference>
<dbReference type="InterPro" id="IPR000089">
    <property type="entry name" value="Biotin_lipoyl"/>
</dbReference>
<dbReference type="SUPFAM" id="SSF51230">
    <property type="entry name" value="Single hybrid motif"/>
    <property type="match status" value="1"/>
</dbReference>
<evidence type="ECO:0000256" key="2">
    <source>
        <dbReference type="ARBA" id="ARBA00017562"/>
    </source>
</evidence>
<keyword evidence="4" id="KW-0444">Lipid biosynthesis</keyword>
<dbReference type="Gene3D" id="2.40.50.100">
    <property type="match status" value="1"/>
</dbReference>
<sequence>MSLTRDDVQDIMRLVESSQFDELKLEIGDLKLEMRRGLVETLSPTPADTKPHVRPPVVSGAAPEKPTLVADGLIDVAAPLLGTFYHAPKPGSEPFIKVGDVIDQNAAIGIIEVMKLMNSVTADVAGEVVEIVASDGKLVEYGQVLIRIKPV</sequence>
<evidence type="ECO:0000259" key="5">
    <source>
        <dbReference type="PROSITE" id="PS50968"/>
    </source>
</evidence>
<evidence type="ECO:0000313" key="6">
    <source>
        <dbReference type="EMBL" id="TNV10076.1"/>
    </source>
</evidence>
<reference evidence="6 7" key="1">
    <citation type="submission" date="2019-06" db="EMBL/GenBank/DDBJ databases">
        <title>Ochrobactrum cricket sp.nov., isolated from the insect Teleogryllus occipitalis living in deserted cropland.</title>
        <authorList>
            <person name="Hu M."/>
        </authorList>
    </citation>
    <scope>NUCLEOTIDE SEQUENCE [LARGE SCALE GENOMIC DNA]</scope>
    <source>
        <strain evidence="6 7">LCB8</strain>
    </source>
</reference>
<dbReference type="InterPro" id="IPR001249">
    <property type="entry name" value="AcCoA_biotinCC"/>
</dbReference>
<proteinExistence type="predicted"/>
<evidence type="ECO:0000256" key="4">
    <source>
        <dbReference type="RuleBase" id="RU364072"/>
    </source>
</evidence>
<keyword evidence="4" id="KW-0443">Lipid metabolism</keyword>
<dbReference type="Pfam" id="PF00364">
    <property type="entry name" value="Biotin_lipoyl"/>
    <property type="match status" value="1"/>
</dbReference>
<dbReference type="InterPro" id="IPR011053">
    <property type="entry name" value="Single_hybrid_motif"/>
</dbReference>
<protein>
    <recommendedName>
        <fullName evidence="2 4">Biotin carboxyl carrier protein of acetyl-CoA carboxylase</fullName>
    </recommendedName>
</protein>
<keyword evidence="7" id="KW-1185">Reference proteome</keyword>
<dbReference type="Proteomes" id="UP000312784">
    <property type="component" value="Unassembled WGS sequence"/>
</dbReference>
<keyword evidence="3 4" id="KW-0092">Biotin</keyword>
<dbReference type="PANTHER" id="PTHR45266:SF3">
    <property type="entry name" value="OXALOACETATE DECARBOXYLASE ALPHA CHAIN"/>
    <property type="match status" value="1"/>
</dbReference>
<dbReference type="RefSeq" id="WP_140026271.1">
    <property type="nucleotide sequence ID" value="NZ_JBHUFG010000015.1"/>
</dbReference>
<accession>A0ABY2XYQ2</accession>
<evidence type="ECO:0000256" key="1">
    <source>
        <dbReference type="ARBA" id="ARBA00003761"/>
    </source>
</evidence>
<organism evidence="6 7">
    <name type="scientific">Ochrobactrum teleogrylli</name>
    <dbReference type="NCBI Taxonomy" id="2479765"/>
    <lineage>
        <taxon>Bacteria</taxon>
        <taxon>Pseudomonadati</taxon>
        <taxon>Pseudomonadota</taxon>
        <taxon>Alphaproteobacteria</taxon>
        <taxon>Hyphomicrobiales</taxon>
        <taxon>Brucellaceae</taxon>
        <taxon>Brucella/Ochrobactrum group</taxon>
        <taxon>Ochrobactrum</taxon>
    </lineage>
</organism>
<evidence type="ECO:0000313" key="7">
    <source>
        <dbReference type="Proteomes" id="UP000312784"/>
    </source>
</evidence>
<dbReference type="InterPro" id="IPR050709">
    <property type="entry name" value="Biotin_Carboxyl_Carrier/Decarb"/>
</dbReference>
<name>A0ABY2XYQ2_9HYPH</name>
<dbReference type="PRINTS" id="PR01071">
    <property type="entry name" value="ACOABIOTINCC"/>
</dbReference>
<keyword evidence="4" id="KW-0275">Fatty acid biosynthesis</keyword>
<dbReference type="PANTHER" id="PTHR45266">
    <property type="entry name" value="OXALOACETATE DECARBOXYLASE ALPHA CHAIN"/>
    <property type="match status" value="1"/>
</dbReference>
<dbReference type="CDD" id="cd06850">
    <property type="entry name" value="biotinyl_domain"/>
    <property type="match status" value="1"/>
</dbReference>
<dbReference type="PROSITE" id="PS50968">
    <property type="entry name" value="BIOTINYL_LIPOYL"/>
    <property type="match status" value="1"/>
</dbReference>
<comment type="pathway">
    <text evidence="4">Lipid metabolism; fatty acid biosynthesis.</text>
</comment>
<gene>
    <name evidence="6" type="ORF">FIC94_20870</name>
</gene>
<comment type="function">
    <text evidence="1 4">This protein is a component of the acetyl coenzyme A carboxylase complex; first, biotin carboxylase catalyzes the carboxylation of the carrier protein and then the transcarboxylase transfers the carboxyl group to form malonyl-CoA.</text>
</comment>
<evidence type="ECO:0000256" key="3">
    <source>
        <dbReference type="ARBA" id="ARBA00023267"/>
    </source>
</evidence>
<keyword evidence="4" id="KW-0276">Fatty acid metabolism</keyword>